<evidence type="ECO:0000313" key="2">
    <source>
        <dbReference type="EMBL" id="KYM79969.1"/>
    </source>
</evidence>
<organism evidence="2 3">
    <name type="scientific">Atta colombica</name>
    <dbReference type="NCBI Taxonomy" id="520822"/>
    <lineage>
        <taxon>Eukaryota</taxon>
        <taxon>Metazoa</taxon>
        <taxon>Ecdysozoa</taxon>
        <taxon>Arthropoda</taxon>
        <taxon>Hexapoda</taxon>
        <taxon>Insecta</taxon>
        <taxon>Pterygota</taxon>
        <taxon>Neoptera</taxon>
        <taxon>Endopterygota</taxon>
        <taxon>Hymenoptera</taxon>
        <taxon>Apocrita</taxon>
        <taxon>Aculeata</taxon>
        <taxon>Formicoidea</taxon>
        <taxon>Formicidae</taxon>
        <taxon>Myrmicinae</taxon>
        <taxon>Atta</taxon>
    </lineage>
</organism>
<dbReference type="EMBL" id="KQ976579">
    <property type="protein sequence ID" value="KYM79969.1"/>
    <property type="molecule type" value="Genomic_DNA"/>
</dbReference>
<dbReference type="AlphaFoldDB" id="A0A195B6Z8"/>
<accession>A0A195B6Z8</accession>
<gene>
    <name evidence="2" type="ORF">ALC53_09495</name>
</gene>
<dbReference type="STRING" id="520822.A0A195B6Z8"/>
<protein>
    <submittedName>
        <fullName evidence="2">Uncharacterized protein</fullName>
    </submittedName>
</protein>
<proteinExistence type="predicted"/>
<keyword evidence="1" id="KW-0812">Transmembrane</keyword>
<feature type="transmembrane region" description="Helical" evidence="1">
    <location>
        <begin position="39"/>
        <end position="62"/>
    </location>
</feature>
<keyword evidence="3" id="KW-1185">Reference proteome</keyword>
<evidence type="ECO:0000313" key="3">
    <source>
        <dbReference type="Proteomes" id="UP000078540"/>
    </source>
</evidence>
<keyword evidence="1" id="KW-1133">Transmembrane helix</keyword>
<sequence>MVKVIQRWKTSEDINLLRGTSAWTKIKHFWRKGWIEIPVIMGCSFFFLAGVGMGGFTLYYGLTHDLTPKYYRTPRKRGKSVDTRSKEKIEDLYGSLTFRTVHVSDPVSQLFLRQRFVYVPEVSRRE</sequence>
<name>A0A195B6Z8_9HYME</name>
<dbReference type="Proteomes" id="UP000078540">
    <property type="component" value="Unassembled WGS sequence"/>
</dbReference>
<reference evidence="2 3" key="1">
    <citation type="submission" date="2015-09" db="EMBL/GenBank/DDBJ databases">
        <title>Atta colombica WGS genome.</title>
        <authorList>
            <person name="Nygaard S."/>
            <person name="Hu H."/>
            <person name="Boomsma J."/>
            <person name="Zhang G."/>
        </authorList>
    </citation>
    <scope>NUCLEOTIDE SEQUENCE [LARGE SCALE GENOMIC DNA]</scope>
    <source>
        <strain evidence="2">Treedump-2</strain>
        <tissue evidence="2">Whole body</tissue>
    </source>
</reference>
<evidence type="ECO:0000256" key="1">
    <source>
        <dbReference type="SAM" id="Phobius"/>
    </source>
</evidence>
<keyword evidence="1" id="KW-0472">Membrane</keyword>